<protein>
    <submittedName>
        <fullName evidence="1">Uncharacterized protein</fullName>
    </submittedName>
</protein>
<evidence type="ECO:0000313" key="2">
    <source>
        <dbReference type="Proteomes" id="UP000191691"/>
    </source>
</evidence>
<proteinExistence type="predicted"/>
<name>A0A1V6Y4J4_PENNA</name>
<dbReference type="Proteomes" id="UP000191691">
    <property type="component" value="Unassembled WGS sequence"/>
</dbReference>
<feature type="non-terminal residue" evidence="1">
    <location>
        <position position="18"/>
    </location>
</feature>
<evidence type="ECO:0000313" key="1">
    <source>
        <dbReference type="EMBL" id="OQE82284.1"/>
    </source>
</evidence>
<dbReference type="EMBL" id="MOOB01000037">
    <property type="protein sequence ID" value="OQE82284.1"/>
    <property type="molecule type" value="Genomic_DNA"/>
</dbReference>
<gene>
    <name evidence="1" type="ORF">PENNAL_c0037G00801</name>
</gene>
<accession>A0A1V6Y4J4</accession>
<reference evidence="2" key="1">
    <citation type="journal article" date="2017" name="Nat. Microbiol.">
        <title>Global analysis of biosynthetic gene clusters reveals vast potential of secondary metabolite production in Penicillium species.</title>
        <authorList>
            <person name="Nielsen J.C."/>
            <person name="Grijseels S."/>
            <person name="Prigent S."/>
            <person name="Ji B."/>
            <person name="Dainat J."/>
            <person name="Nielsen K.F."/>
            <person name="Frisvad J.C."/>
            <person name="Workman M."/>
            <person name="Nielsen J."/>
        </authorList>
    </citation>
    <scope>NUCLEOTIDE SEQUENCE [LARGE SCALE GENOMIC DNA]</scope>
    <source>
        <strain evidence="2">IBT 13039</strain>
    </source>
</reference>
<dbReference type="AlphaFoldDB" id="A0A1V6Y4J4"/>
<keyword evidence="2" id="KW-1185">Reference proteome</keyword>
<sequence>MVMLNLLQNLDFKRIDET</sequence>
<organism evidence="1 2">
    <name type="scientific">Penicillium nalgiovense</name>
    <dbReference type="NCBI Taxonomy" id="60175"/>
    <lineage>
        <taxon>Eukaryota</taxon>
        <taxon>Fungi</taxon>
        <taxon>Dikarya</taxon>
        <taxon>Ascomycota</taxon>
        <taxon>Pezizomycotina</taxon>
        <taxon>Eurotiomycetes</taxon>
        <taxon>Eurotiomycetidae</taxon>
        <taxon>Eurotiales</taxon>
        <taxon>Aspergillaceae</taxon>
        <taxon>Penicillium</taxon>
    </lineage>
</organism>
<comment type="caution">
    <text evidence="1">The sequence shown here is derived from an EMBL/GenBank/DDBJ whole genome shotgun (WGS) entry which is preliminary data.</text>
</comment>